<keyword evidence="2 4" id="KW-0067">ATP-binding</keyword>
<sequence>MTKLVAEGVVSRIGDRQILTDVSLYAGAGELVALTGPSGSGKTTMINLAGGLLPPDEGMATLDGEPTWLGTGDPRPDVALILQSYGLVSILTAAENVSIALRARGVRPREADAAAAAALDRVGITDLGERLVQELSGGQAQRVACARALVVDCTLLLADEPTSELDEYNRDRVIGELRHEAERGAAVMIATHDVEVAAQCDREYRLDDGALVPSLVR</sequence>
<feature type="domain" description="ABC transporter" evidence="3">
    <location>
        <begin position="4"/>
        <end position="216"/>
    </location>
</feature>
<evidence type="ECO:0000313" key="4">
    <source>
        <dbReference type="EMBL" id="UYM05910.1"/>
    </source>
</evidence>
<dbReference type="Proteomes" id="UP001164390">
    <property type="component" value="Chromosome"/>
</dbReference>
<evidence type="ECO:0000256" key="1">
    <source>
        <dbReference type="ARBA" id="ARBA00022741"/>
    </source>
</evidence>
<dbReference type="EMBL" id="CP094970">
    <property type="protein sequence ID" value="UYM05910.1"/>
    <property type="molecule type" value="Genomic_DNA"/>
</dbReference>
<dbReference type="InterPro" id="IPR003593">
    <property type="entry name" value="AAA+_ATPase"/>
</dbReference>
<dbReference type="SMART" id="SM00382">
    <property type="entry name" value="AAA"/>
    <property type="match status" value="1"/>
</dbReference>
<reference evidence="4" key="1">
    <citation type="submission" date="2022-01" db="EMBL/GenBank/DDBJ databases">
        <title>Nocardioidaceae gen. sp. A5X3R13.</title>
        <authorList>
            <person name="Lopez Marin M.A."/>
            <person name="Uhlik O."/>
        </authorList>
    </citation>
    <scope>NUCLEOTIDE SEQUENCE</scope>
    <source>
        <strain evidence="4">A5X3R13</strain>
    </source>
</reference>
<gene>
    <name evidence="4" type="ORF">L0C25_02225</name>
</gene>
<protein>
    <submittedName>
        <fullName evidence="4">ABC transporter ATP-binding protein</fullName>
    </submittedName>
</protein>
<dbReference type="GO" id="GO:0005524">
    <property type="term" value="F:ATP binding"/>
    <property type="evidence" value="ECO:0007669"/>
    <property type="project" value="UniProtKB-KW"/>
</dbReference>
<keyword evidence="5" id="KW-1185">Reference proteome</keyword>
<dbReference type="GO" id="GO:0005886">
    <property type="term" value="C:plasma membrane"/>
    <property type="evidence" value="ECO:0007669"/>
    <property type="project" value="TreeGrafter"/>
</dbReference>
<keyword evidence="1" id="KW-0547">Nucleotide-binding</keyword>
<proteinExistence type="predicted"/>
<dbReference type="AlphaFoldDB" id="A0AA46YKL9"/>
<dbReference type="Gene3D" id="3.40.50.300">
    <property type="entry name" value="P-loop containing nucleotide triphosphate hydrolases"/>
    <property type="match status" value="1"/>
</dbReference>
<dbReference type="GO" id="GO:0022857">
    <property type="term" value="F:transmembrane transporter activity"/>
    <property type="evidence" value="ECO:0007669"/>
    <property type="project" value="TreeGrafter"/>
</dbReference>
<name>A0AA46YKL9_9ACTN</name>
<dbReference type="PANTHER" id="PTHR24220">
    <property type="entry name" value="IMPORT ATP-BINDING PROTEIN"/>
    <property type="match status" value="1"/>
</dbReference>
<dbReference type="SUPFAM" id="SSF52540">
    <property type="entry name" value="P-loop containing nucleoside triphosphate hydrolases"/>
    <property type="match status" value="1"/>
</dbReference>
<dbReference type="InterPro" id="IPR027417">
    <property type="entry name" value="P-loop_NTPase"/>
</dbReference>
<dbReference type="InterPro" id="IPR003439">
    <property type="entry name" value="ABC_transporter-like_ATP-bd"/>
</dbReference>
<organism evidence="4 5">
    <name type="scientific">Solicola gregarius</name>
    <dbReference type="NCBI Taxonomy" id="2908642"/>
    <lineage>
        <taxon>Bacteria</taxon>
        <taxon>Bacillati</taxon>
        <taxon>Actinomycetota</taxon>
        <taxon>Actinomycetes</taxon>
        <taxon>Propionibacteriales</taxon>
        <taxon>Nocardioidaceae</taxon>
        <taxon>Solicola</taxon>
    </lineage>
</organism>
<dbReference type="RefSeq" id="WP_271634752.1">
    <property type="nucleotide sequence ID" value="NZ_CP094970.1"/>
</dbReference>
<evidence type="ECO:0000256" key="2">
    <source>
        <dbReference type="ARBA" id="ARBA00022840"/>
    </source>
</evidence>
<dbReference type="Pfam" id="PF00005">
    <property type="entry name" value="ABC_tran"/>
    <property type="match status" value="1"/>
</dbReference>
<dbReference type="InterPro" id="IPR015854">
    <property type="entry name" value="ABC_transpr_LolD-like"/>
</dbReference>
<accession>A0AA46YKL9</accession>
<dbReference type="PROSITE" id="PS50893">
    <property type="entry name" value="ABC_TRANSPORTER_2"/>
    <property type="match status" value="1"/>
</dbReference>
<evidence type="ECO:0000313" key="5">
    <source>
        <dbReference type="Proteomes" id="UP001164390"/>
    </source>
</evidence>
<evidence type="ECO:0000259" key="3">
    <source>
        <dbReference type="PROSITE" id="PS50893"/>
    </source>
</evidence>
<dbReference type="GO" id="GO:0016887">
    <property type="term" value="F:ATP hydrolysis activity"/>
    <property type="evidence" value="ECO:0007669"/>
    <property type="project" value="InterPro"/>
</dbReference>
<dbReference type="KEGG" id="sgrg:L0C25_02225"/>